<dbReference type="RefSeq" id="XP_025487824.1">
    <property type="nucleotide sequence ID" value="XM_025636200.1"/>
</dbReference>
<evidence type="ECO:0000256" key="1">
    <source>
        <dbReference type="SAM" id="MobiDB-lite"/>
    </source>
</evidence>
<evidence type="ECO:0000313" key="2">
    <source>
        <dbReference type="EMBL" id="PYH77624.1"/>
    </source>
</evidence>
<dbReference type="VEuPathDB" id="FungiDB:BO82DRAFT_358130"/>
<feature type="region of interest" description="Disordered" evidence="1">
    <location>
        <begin position="68"/>
        <end position="97"/>
    </location>
</feature>
<gene>
    <name evidence="2" type="ORF">BO82DRAFT_358130</name>
</gene>
<name>A0A319BY14_9EURO</name>
<keyword evidence="3" id="KW-1185">Reference proteome</keyword>
<proteinExistence type="predicted"/>
<accession>A0A319BY14</accession>
<dbReference type="EMBL" id="KZ821739">
    <property type="protein sequence ID" value="PYH77624.1"/>
    <property type="molecule type" value="Genomic_DNA"/>
</dbReference>
<evidence type="ECO:0000313" key="3">
    <source>
        <dbReference type="Proteomes" id="UP000248340"/>
    </source>
</evidence>
<dbReference type="Proteomes" id="UP000248340">
    <property type="component" value="Unassembled WGS sequence"/>
</dbReference>
<organism evidence="2 3">
    <name type="scientific">Aspergillus uvarum CBS 121591</name>
    <dbReference type="NCBI Taxonomy" id="1448315"/>
    <lineage>
        <taxon>Eukaryota</taxon>
        <taxon>Fungi</taxon>
        <taxon>Dikarya</taxon>
        <taxon>Ascomycota</taxon>
        <taxon>Pezizomycotina</taxon>
        <taxon>Eurotiomycetes</taxon>
        <taxon>Eurotiomycetidae</taxon>
        <taxon>Eurotiales</taxon>
        <taxon>Aspergillaceae</taxon>
        <taxon>Aspergillus</taxon>
        <taxon>Aspergillus subgen. Circumdati</taxon>
    </lineage>
</organism>
<dbReference type="GeneID" id="37138941"/>
<reference evidence="2 3" key="1">
    <citation type="submission" date="2016-12" db="EMBL/GenBank/DDBJ databases">
        <title>The genomes of Aspergillus section Nigri reveals drivers in fungal speciation.</title>
        <authorList>
            <consortium name="DOE Joint Genome Institute"/>
            <person name="Vesth T.C."/>
            <person name="Nybo J."/>
            <person name="Theobald S."/>
            <person name="Brandl J."/>
            <person name="Frisvad J.C."/>
            <person name="Nielsen K.F."/>
            <person name="Lyhne E.K."/>
            <person name="Kogle M.E."/>
            <person name="Kuo A."/>
            <person name="Riley R."/>
            <person name="Clum A."/>
            <person name="Nolan M."/>
            <person name="Lipzen A."/>
            <person name="Salamov A."/>
            <person name="Henrissat B."/>
            <person name="Wiebenga A."/>
            <person name="De Vries R.P."/>
            <person name="Grigoriev I.V."/>
            <person name="Mortensen U.H."/>
            <person name="Andersen M.R."/>
            <person name="Baker S.E."/>
        </authorList>
    </citation>
    <scope>NUCLEOTIDE SEQUENCE [LARGE SCALE GENOMIC DNA]</scope>
    <source>
        <strain evidence="2 3">CBS 121591</strain>
    </source>
</reference>
<sequence>MTSDLILFGCSALSSGSCGNGSHHGPTKSALWTNTIGRLTNDQEPHHRVKKAVVVTWHSVRLTYSKPKHVAPRAATSGGHGYHPQYNARPARWTRES</sequence>
<protein>
    <submittedName>
        <fullName evidence="2">Uncharacterized protein</fullName>
    </submittedName>
</protein>
<dbReference type="AlphaFoldDB" id="A0A319BY14"/>